<organism evidence="2 3">
    <name type="scientific">Marasmiellus scandens</name>
    <dbReference type="NCBI Taxonomy" id="2682957"/>
    <lineage>
        <taxon>Eukaryota</taxon>
        <taxon>Fungi</taxon>
        <taxon>Dikarya</taxon>
        <taxon>Basidiomycota</taxon>
        <taxon>Agaricomycotina</taxon>
        <taxon>Agaricomycetes</taxon>
        <taxon>Agaricomycetidae</taxon>
        <taxon>Agaricales</taxon>
        <taxon>Marasmiineae</taxon>
        <taxon>Omphalotaceae</taxon>
        <taxon>Marasmiellus</taxon>
    </lineage>
</organism>
<feature type="compositionally biased region" description="Basic and acidic residues" evidence="1">
    <location>
        <begin position="197"/>
        <end position="210"/>
    </location>
</feature>
<evidence type="ECO:0000256" key="1">
    <source>
        <dbReference type="SAM" id="MobiDB-lite"/>
    </source>
</evidence>
<keyword evidence="3" id="KW-1185">Reference proteome</keyword>
<feature type="compositionally biased region" description="Acidic residues" evidence="1">
    <location>
        <begin position="58"/>
        <end position="69"/>
    </location>
</feature>
<dbReference type="Proteomes" id="UP001498398">
    <property type="component" value="Unassembled WGS sequence"/>
</dbReference>
<protein>
    <submittedName>
        <fullName evidence="2">Uncharacterized protein</fullName>
    </submittedName>
</protein>
<comment type="caution">
    <text evidence="2">The sequence shown here is derived from an EMBL/GenBank/DDBJ whole genome shotgun (WGS) entry which is preliminary data.</text>
</comment>
<proteinExistence type="predicted"/>
<gene>
    <name evidence="2" type="ORF">VKT23_009687</name>
</gene>
<evidence type="ECO:0000313" key="3">
    <source>
        <dbReference type="Proteomes" id="UP001498398"/>
    </source>
</evidence>
<evidence type="ECO:0000313" key="2">
    <source>
        <dbReference type="EMBL" id="KAK7458688.1"/>
    </source>
</evidence>
<accession>A0ABR1JFP9</accession>
<reference evidence="2 3" key="1">
    <citation type="submission" date="2024-01" db="EMBL/GenBank/DDBJ databases">
        <title>A draft genome for the cacao thread blight pathogen Marasmiellus scandens.</title>
        <authorList>
            <person name="Baruah I.K."/>
            <person name="Leung J."/>
            <person name="Bukari Y."/>
            <person name="Amoako-Attah I."/>
            <person name="Meinhardt L.W."/>
            <person name="Bailey B.A."/>
            <person name="Cohen S.P."/>
        </authorList>
    </citation>
    <scope>NUCLEOTIDE SEQUENCE [LARGE SCALE GENOMIC DNA]</scope>
    <source>
        <strain evidence="2 3">GH-19</strain>
    </source>
</reference>
<name>A0ABR1JFP9_9AGAR</name>
<feature type="region of interest" description="Disordered" evidence="1">
    <location>
        <begin position="188"/>
        <end position="210"/>
    </location>
</feature>
<sequence length="210" mass="23682">MEEEMEVLGALDEDEGDEGEKEELQDIEEEDEADEGGTRGRTDTPTSNASVPIHEDGEGIDDNDDEVDDYPAPLENFLYLPILQFQIPAAPRTPRYNLPDSDTALRWTRMAGLRPQPSPTLRTDISGLHRQRNSFSYKLNNRLDRRKLQRILLSLHKSVLICSTQKVVSSADVVEEEVEEEMEVLGAFAEDEGDEGEKEKLQHAAEEDKA</sequence>
<feature type="compositionally biased region" description="Acidic residues" evidence="1">
    <location>
        <begin position="1"/>
        <end position="35"/>
    </location>
</feature>
<feature type="region of interest" description="Disordered" evidence="1">
    <location>
        <begin position="1"/>
        <end position="69"/>
    </location>
</feature>
<dbReference type="EMBL" id="JBANRG010000017">
    <property type="protein sequence ID" value="KAK7458688.1"/>
    <property type="molecule type" value="Genomic_DNA"/>
</dbReference>